<organism evidence="9 10">
    <name type="scientific">Salinisphaera japonica YTM-1</name>
    <dbReference type="NCBI Taxonomy" id="1209778"/>
    <lineage>
        <taxon>Bacteria</taxon>
        <taxon>Pseudomonadati</taxon>
        <taxon>Pseudomonadota</taxon>
        <taxon>Gammaproteobacteria</taxon>
        <taxon>Salinisphaerales</taxon>
        <taxon>Salinisphaeraceae</taxon>
        <taxon>Salinisphaera</taxon>
    </lineage>
</organism>
<keyword evidence="7" id="KW-0732">Signal</keyword>
<evidence type="ECO:0000256" key="7">
    <source>
        <dbReference type="SAM" id="SignalP"/>
    </source>
</evidence>
<evidence type="ECO:0000313" key="10">
    <source>
        <dbReference type="Proteomes" id="UP000285310"/>
    </source>
</evidence>
<dbReference type="GO" id="GO:0046872">
    <property type="term" value="F:metal ion binding"/>
    <property type="evidence" value="ECO:0007669"/>
    <property type="project" value="UniProtKB-KW"/>
</dbReference>
<sequence length="128" mass="13599">MTARRPATLALLLLGLLGACSSDNTPDVDGQALAGRRAACAACHGKTGIAQAPNFPTIAGQPTEYLVQAMTAYREGRRDNAIMNGQMRGFTDAEIQALAIYYHQQSSPLARMPEHAGARVDNDQGVTQ</sequence>
<dbReference type="Proteomes" id="UP000285310">
    <property type="component" value="Unassembled WGS sequence"/>
</dbReference>
<keyword evidence="5 6" id="KW-0408">Iron</keyword>
<dbReference type="SUPFAM" id="SSF46626">
    <property type="entry name" value="Cytochrome c"/>
    <property type="match status" value="1"/>
</dbReference>
<feature type="domain" description="Cytochrome c" evidence="8">
    <location>
        <begin position="25"/>
        <end position="106"/>
    </location>
</feature>
<reference evidence="9 10" key="1">
    <citation type="submission" date="2013-10" db="EMBL/GenBank/DDBJ databases">
        <title>Salinisphaera japonica YTM-1 Genome Sequencing.</title>
        <authorList>
            <person name="Lai Q."/>
            <person name="Li C."/>
            <person name="Shao Z."/>
        </authorList>
    </citation>
    <scope>NUCLEOTIDE SEQUENCE [LARGE SCALE GENOMIC DNA]</scope>
    <source>
        <strain evidence="9 10">YTM-1</strain>
    </source>
</reference>
<evidence type="ECO:0000256" key="3">
    <source>
        <dbReference type="ARBA" id="ARBA00022723"/>
    </source>
</evidence>
<dbReference type="InterPro" id="IPR050597">
    <property type="entry name" value="Cytochrome_c_Oxidase_Subunit"/>
</dbReference>
<dbReference type="GO" id="GO:0020037">
    <property type="term" value="F:heme binding"/>
    <property type="evidence" value="ECO:0007669"/>
    <property type="project" value="InterPro"/>
</dbReference>
<dbReference type="PANTHER" id="PTHR33751">
    <property type="entry name" value="CBB3-TYPE CYTOCHROME C OXIDASE SUBUNIT FIXP"/>
    <property type="match status" value="1"/>
</dbReference>
<keyword evidence="3 6" id="KW-0479">Metal-binding</keyword>
<gene>
    <name evidence="9" type="ORF">SAJA_04190</name>
</gene>
<evidence type="ECO:0000259" key="8">
    <source>
        <dbReference type="PROSITE" id="PS51007"/>
    </source>
</evidence>
<name>A0A423PZ36_9GAMM</name>
<dbReference type="RefSeq" id="WP_123657381.1">
    <property type="nucleotide sequence ID" value="NZ_AYKG01000009.1"/>
</dbReference>
<dbReference type="Pfam" id="PF00034">
    <property type="entry name" value="Cytochrom_C"/>
    <property type="match status" value="1"/>
</dbReference>
<feature type="chain" id="PRO_5019395906" evidence="7">
    <location>
        <begin position="22"/>
        <end position="128"/>
    </location>
</feature>
<dbReference type="Gene3D" id="1.10.760.10">
    <property type="entry name" value="Cytochrome c-like domain"/>
    <property type="match status" value="1"/>
</dbReference>
<keyword evidence="10" id="KW-1185">Reference proteome</keyword>
<dbReference type="EMBL" id="AYKG01000009">
    <property type="protein sequence ID" value="ROO30859.1"/>
    <property type="molecule type" value="Genomic_DNA"/>
</dbReference>
<comment type="caution">
    <text evidence="9">The sequence shown here is derived from an EMBL/GenBank/DDBJ whole genome shotgun (WGS) entry which is preliminary data.</text>
</comment>
<dbReference type="PROSITE" id="PS51257">
    <property type="entry name" value="PROKAR_LIPOPROTEIN"/>
    <property type="match status" value="1"/>
</dbReference>
<evidence type="ECO:0000256" key="6">
    <source>
        <dbReference type="PROSITE-ProRule" id="PRU00433"/>
    </source>
</evidence>
<dbReference type="InterPro" id="IPR036909">
    <property type="entry name" value="Cyt_c-like_dom_sf"/>
</dbReference>
<evidence type="ECO:0000256" key="5">
    <source>
        <dbReference type="ARBA" id="ARBA00023004"/>
    </source>
</evidence>
<keyword evidence="4" id="KW-0249">Electron transport</keyword>
<evidence type="ECO:0000256" key="2">
    <source>
        <dbReference type="ARBA" id="ARBA00022617"/>
    </source>
</evidence>
<dbReference type="PANTHER" id="PTHR33751:SF9">
    <property type="entry name" value="CYTOCHROME C4"/>
    <property type="match status" value="1"/>
</dbReference>
<dbReference type="InParanoid" id="A0A423PZ36"/>
<dbReference type="InterPro" id="IPR009056">
    <property type="entry name" value="Cyt_c-like_dom"/>
</dbReference>
<evidence type="ECO:0000313" key="9">
    <source>
        <dbReference type="EMBL" id="ROO30859.1"/>
    </source>
</evidence>
<keyword evidence="1" id="KW-0813">Transport</keyword>
<protein>
    <submittedName>
        <fullName evidence="9">Cytochrome C</fullName>
    </submittedName>
</protein>
<dbReference type="OrthoDB" id="9796421at2"/>
<keyword evidence="2 6" id="KW-0349">Heme</keyword>
<feature type="signal peptide" evidence="7">
    <location>
        <begin position="1"/>
        <end position="21"/>
    </location>
</feature>
<accession>A0A423PZ36</accession>
<evidence type="ECO:0000256" key="1">
    <source>
        <dbReference type="ARBA" id="ARBA00022448"/>
    </source>
</evidence>
<proteinExistence type="predicted"/>
<dbReference type="GO" id="GO:0009055">
    <property type="term" value="F:electron transfer activity"/>
    <property type="evidence" value="ECO:0007669"/>
    <property type="project" value="InterPro"/>
</dbReference>
<evidence type="ECO:0000256" key="4">
    <source>
        <dbReference type="ARBA" id="ARBA00022982"/>
    </source>
</evidence>
<dbReference type="PROSITE" id="PS51007">
    <property type="entry name" value="CYTC"/>
    <property type="match status" value="1"/>
</dbReference>
<dbReference type="AlphaFoldDB" id="A0A423PZ36"/>